<feature type="region of interest" description="Disordered" evidence="3">
    <location>
        <begin position="287"/>
        <end position="445"/>
    </location>
</feature>
<dbReference type="GO" id="GO:0005681">
    <property type="term" value="C:spliceosomal complex"/>
    <property type="evidence" value="ECO:0007669"/>
    <property type="project" value="TreeGrafter"/>
</dbReference>
<feature type="compositionally biased region" description="Pro residues" evidence="3">
    <location>
        <begin position="181"/>
        <end position="190"/>
    </location>
</feature>
<feature type="compositionally biased region" description="Pro residues" evidence="3">
    <location>
        <begin position="329"/>
        <end position="361"/>
    </location>
</feature>
<feature type="compositionally biased region" description="Basic residues" evidence="3">
    <location>
        <begin position="28"/>
        <end position="38"/>
    </location>
</feature>
<evidence type="ECO:0000259" key="4">
    <source>
        <dbReference type="Pfam" id="PF09429"/>
    </source>
</evidence>
<feature type="compositionally biased region" description="Basic residues" evidence="3">
    <location>
        <begin position="466"/>
        <end position="475"/>
    </location>
</feature>
<dbReference type="PANTHER" id="PTHR13361:SF1">
    <property type="entry name" value="WW DOMAIN-BINDING PROTEIN 11"/>
    <property type="match status" value="1"/>
</dbReference>
<feature type="domain" description="Wbp11/ELF5/Saf1 N-terminal" evidence="4">
    <location>
        <begin position="12"/>
        <end position="94"/>
    </location>
</feature>
<feature type="compositionally biased region" description="Acidic residues" evidence="3">
    <location>
        <begin position="228"/>
        <end position="242"/>
    </location>
</feature>
<dbReference type="EMBL" id="OB661311">
    <property type="protein sequence ID" value="CAD7227923.1"/>
    <property type="molecule type" value="Genomic_DNA"/>
</dbReference>
<dbReference type="AlphaFoldDB" id="A0A7R8ZPX5"/>
<feature type="compositionally biased region" description="Basic and acidic residues" evidence="3">
    <location>
        <begin position="287"/>
        <end position="305"/>
    </location>
</feature>
<evidence type="ECO:0000313" key="5">
    <source>
        <dbReference type="EMBL" id="CAD7227923.1"/>
    </source>
</evidence>
<sequence length="509" mass="55549">MGRRNINTTKSGKYMNPTDQARKEARKKELKKNKKQRMAVRAAVLKNKDPLQILEDMESIDRMEYNPEGKAPLNDKVLKDKRKKLKETLDRVMKLYSKEDPAQWAELRKKELEYEKRRLHMMQFFESVRHAQQVEVDSIPLPSAVGTEGLGEVADIPLPSANVTLPQGILKRPSEPERKPPGVPPGPPPALSDDEGDDDLRGDDPYDPLEAEGGRGGEGPKKKRIWFADEDQDDKDEDEDDAPPLPPGTEMDGPPPGVGKASGGAAPSDIQKMMIQMTGQDLDDFMKQMETKHIKEKSGSGEKAADTSSAIPRGPVPPPVVRGIRPPQGLKPPPPPPPPSGRLPPPPPMGPMRMPQGPPPLGMHGPPMSHPMMRMGPVPPPGGFPPPGAPLPRPFPPAPTVLSAAPQITKKPQLKGEGGAGPTSQDLPPAERTQKGATIQAKPQIRNLSAEVTKLIPVSVRVRRDDKHKKPHANIKAHVPADPSQRRPGAQPTKDDAYAVFMREMTGLL</sequence>
<comment type="subcellular location">
    <subcellularLocation>
        <location evidence="1">Nucleus</location>
    </subcellularLocation>
</comment>
<evidence type="ECO:0000256" key="3">
    <source>
        <dbReference type="SAM" id="MobiDB-lite"/>
    </source>
</evidence>
<dbReference type="Pfam" id="PF09429">
    <property type="entry name" value="Wbp11"/>
    <property type="match status" value="1"/>
</dbReference>
<feature type="compositionally biased region" description="Polar residues" evidence="3">
    <location>
        <begin position="1"/>
        <end position="11"/>
    </location>
</feature>
<feature type="region of interest" description="Disordered" evidence="3">
    <location>
        <begin position="1"/>
        <end position="38"/>
    </location>
</feature>
<name>A0A7R8ZPX5_9CRUS</name>
<proteinExistence type="predicted"/>
<feature type="compositionally biased region" description="Low complexity" evidence="3">
    <location>
        <begin position="362"/>
        <end position="376"/>
    </location>
</feature>
<evidence type="ECO:0000256" key="1">
    <source>
        <dbReference type="ARBA" id="ARBA00004123"/>
    </source>
</evidence>
<evidence type="ECO:0000256" key="2">
    <source>
        <dbReference type="ARBA" id="ARBA00023242"/>
    </source>
</evidence>
<dbReference type="InterPro" id="IPR019007">
    <property type="entry name" value="Wbp11/ELF5/Saf1_N"/>
</dbReference>
<feature type="compositionally biased region" description="Pro residues" evidence="3">
    <location>
        <begin position="243"/>
        <end position="257"/>
    </location>
</feature>
<feature type="region of interest" description="Disordered" evidence="3">
    <location>
        <begin position="156"/>
        <end position="272"/>
    </location>
</feature>
<reference evidence="5" key="1">
    <citation type="submission" date="2020-11" db="EMBL/GenBank/DDBJ databases">
        <authorList>
            <person name="Tran Van P."/>
        </authorList>
    </citation>
    <scope>NUCLEOTIDE SEQUENCE</scope>
</reference>
<protein>
    <recommendedName>
        <fullName evidence="4">Wbp11/ELF5/Saf1 N-terminal domain-containing protein</fullName>
    </recommendedName>
</protein>
<keyword evidence="2" id="KW-0539">Nucleus</keyword>
<feature type="compositionally biased region" description="Acidic residues" evidence="3">
    <location>
        <begin position="192"/>
        <end position="210"/>
    </location>
</feature>
<feature type="region of interest" description="Disordered" evidence="3">
    <location>
        <begin position="462"/>
        <end position="495"/>
    </location>
</feature>
<gene>
    <name evidence="5" type="ORF">CTOB1V02_LOCUS5817</name>
</gene>
<dbReference type="GO" id="GO:0006396">
    <property type="term" value="P:RNA processing"/>
    <property type="evidence" value="ECO:0007669"/>
    <property type="project" value="InterPro"/>
</dbReference>
<dbReference type="PANTHER" id="PTHR13361">
    <property type="entry name" value="WW DOMAIN-BINDING PROTEIN 11"/>
    <property type="match status" value="1"/>
</dbReference>
<dbReference type="OrthoDB" id="10067323at2759"/>
<organism evidence="5">
    <name type="scientific">Cyprideis torosa</name>
    <dbReference type="NCBI Taxonomy" id="163714"/>
    <lineage>
        <taxon>Eukaryota</taxon>
        <taxon>Metazoa</taxon>
        <taxon>Ecdysozoa</taxon>
        <taxon>Arthropoda</taxon>
        <taxon>Crustacea</taxon>
        <taxon>Oligostraca</taxon>
        <taxon>Ostracoda</taxon>
        <taxon>Podocopa</taxon>
        <taxon>Podocopida</taxon>
        <taxon>Cytherocopina</taxon>
        <taxon>Cytheroidea</taxon>
        <taxon>Cytherideidae</taxon>
        <taxon>Cyprideis</taxon>
    </lineage>
</organism>
<feature type="compositionally biased region" description="Pro residues" evidence="3">
    <location>
        <begin position="377"/>
        <end position="399"/>
    </location>
</feature>
<accession>A0A7R8ZPX5</accession>